<proteinExistence type="predicted"/>
<accession>A0A2S8BE05</accession>
<gene>
    <name evidence="2" type="ORF">C1Y40_04970</name>
</gene>
<reference evidence="2 3" key="1">
    <citation type="journal article" date="2017" name="Int. J. Syst. Evol. Microbiol.">
        <title>Mycobacterium talmoniae sp. nov., a slowly growing mycobacterium isolated from human respiratory samples.</title>
        <authorList>
            <person name="Davidson R.M."/>
            <person name="DeGroote M.A."/>
            <person name="Marola J.L."/>
            <person name="Buss S."/>
            <person name="Jones V."/>
            <person name="McNeil M.R."/>
            <person name="Freifeld A.G."/>
            <person name="Elaine Epperson L."/>
            <person name="Hasan N.A."/>
            <person name="Jackson M."/>
            <person name="Iwen P.C."/>
            <person name="Salfinger M."/>
            <person name="Strong M."/>
        </authorList>
    </citation>
    <scope>NUCLEOTIDE SEQUENCE [LARGE SCALE GENOMIC DNA]</scope>
    <source>
        <strain evidence="2 3">ATCC BAA-2683</strain>
    </source>
</reference>
<dbReference type="InterPro" id="IPR019710">
    <property type="entry name" value="DUF4226"/>
</dbReference>
<evidence type="ECO:0000313" key="2">
    <source>
        <dbReference type="EMBL" id="PQM44868.1"/>
    </source>
</evidence>
<protein>
    <submittedName>
        <fullName evidence="2">Uncharacterized protein</fullName>
    </submittedName>
</protein>
<sequence>MGSHRFLDAIGLGGLMSVVDLIDWGLGLFGDDDDDDDSQASPAPPYPGTTPGAGPYPEMPGWNGSSADAEKQASDDLVKKTAELTALDEAMAGLAAQIVDDNDEAKKKLLQLKGEIDSELEYAKSSGDSSVVKDEAVNKFLQDKASEVAKVISDAGASVAKRKAEITGVGNQYPGGTGIGSGAGSGEIPPDLGMGAGSYGGYPDPYGMGGGGYEDPYYEDPGYGATDPGDLADTAAGLLPQVASALPGALGGVGAGPLSGLGGLGSLGDLIGSAVRDGGRREDEGLNGPDEGEGKGTKDWGQKENNENKGNSENGNKEQNNEGQPAPNGSNPNASPAPAPRRPDVGGSPRWQPRHGGVAGAGGGCSGPSGWCVAGGRLQGGGVDPAAGRDAGKGQFGVVGVWAGRGSGGVQGPLCDAAGR</sequence>
<evidence type="ECO:0000256" key="1">
    <source>
        <dbReference type="SAM" id="MobiDB-lite"/>
    </source>
</evidence>
<feature type="region of interest" description="Disordered" evidence="1">
    <location>
        <begin position="210"/>
        <end position="233"/>
    </location>
</feature>
<feature type="compositionally biased region" description="Gly residues" evidence="1">
    <location>
        <begin position="249"/>
        <end position="266"/>
    </location>
</feature>
<dbReference type="AlphaFoldDB" id="A0A2S8BE05"/>
<feature type="region of interest" description="Disordered" evidence="1">
    <location>
        <begin position="246"/>
        <end position="370"/>
    </location>
</feature>
<organism evidence="2 3">
    <name type="scientific">Mycobacterium talmoniae</name>
    <dbReference type="NCBI Taxonomy" id="1858794"/>
    <lineage>
        <taxon>Bacteria</taxon>
        <taxon>Bacillati</taxon>
        <taxon>Actinomycetota</taxon>
        <taxon>Actinomycetes</taxon>
        <taxon>Mycobacteriales</taxon>
        <taxon>Mycobacteriaceae</taxon>
        <taxon>Mycobacterium</taxon>
    </lineage>
</organism>
<comment type="caution">
    <text evidence="2">The sequence shown here is derived from an EMBL/GenBank/DDBJ whole genome shotgun (WGS) entry which is preliminary data.</text>
</comment>
<feature type="compositionally biased region" description="Gly residues" evidence="1">
    <location>
        <begin position="173"/>
        <end position="185"/>
    </location>
</feature>
<feature type="compositionally biased region" description="Gly residues" evidence="1">
    <location>
        <begin position="357"/>
        <end position="367"/>
    </location>
</feature>
<dbReference type="Pfam" id="PF10774">
    <property type="entry name" value="DUF4226"/>
    <property type="match status" value="1"/>
</dbReference>
<feature type="compositionally biased region" description="Basic and acidic residues" evidence="1">
    <location>
        <begin position="292"/>
        <end position="307"/>
    </location>
</feature>
<dbReference type="Proteomes" id="UP000238296">
    <property type="component" value="Unassembled WGS sequence"/>
</dbReference>
<feature type="region of interest" description="Disordered" evidence="1">
    <location>
        <begin position="30"/>
        <end position="76"/>
    </location>
</feature>
<feature type="region of interest" description="Disordered" evidence="1">
    <location>
        <begin position="170"/>
        <end position="189"/>
    </location>
</feature>
<dbReference type="EMBL" id="PPEA01000699">
    <property type="protein sequence ID" value="PQM44868.1"/>
    <property type="molecule type" value="Genomic_DNA"/>
</dbReference>
<evidence type="ECO:0000313" key="3">
    <source>
        <dbReference type="Proteomes" id="UP000238296"/>
    </source>
</evidence>
<name>A0A2S8BE05_9MYCO</name>
<feature type="compositionally biased region" description="Low complexity" evidence="1">
    <location>
        <begin position="321"/>
        <end position="334"/>
    </location>
</feature>